<evidence type="ECO:0000313" key="2">
    <source>
        <dbReference type="EMBL" id="PYI00016.1"/>
    </source>
</evidence>
<dbReference type="Proteomes" id="UP000247810">
    <property type="component" value="Unassembled WGS sequence"/>
</dbReference>
<evidence type="ECO:0000313" key="3">
    <source>
        <dbReference type="Proteomes" id="UP000247810"/>
    </source>
</evidence>
<feature type="chain" id="PRO_5016394493" description="EGF-like domain-containing protein" evidence="1">
    <location>
        <begin position="18"/>
        <end position="99"/>
    </location>
</feature>
<protein>
    <recommendedName>
        <fullName evidence="4">EGF-like domain-containing protein</fullName>
    </recommendedName>
</protein>
<evidence type="ECO:0008006" key="4">
    <source>
        <dbReference type="Google" id="ProtNLM"/>
    </source>
</evidence>
<organism evidence="2 3">
    <name type="scientific">Aspergillus ellipticus CBS 707.79</name>
    <dbReference type="NCBI Taxonomy" id="1448320"/>
    <lineage>
        <taxon>Eukaryota</taxon>
        <taxon>Fungi</taxon>
        <taxon>Dikarya</taxon>
        <taxon>Ascomycota</taxon>
        <taxon>Pezizomycotina</taxon>
        <taxon>Eurotiomycetes</taxon>
        <taxon>Eurotiomycetidae</taxon>
        <taxon>Eurotiales</taxon>
        <taxon>Aspergillaceae</taxon>
        <taxon>Aspergillus</taxon>
        <taxon>Aspergillus subgen. Circumdati</taxon>
    </lineage>
</organism>
<keyword evidence="1" id="KW-0732">Signal</keyword>
<evidence type="ECO:0000256" key="1">
    <source>
        <dbReference type="SAM" id="SignalP"/>
    </source>
</evidence>
<dbReference type="VEuPathDB" id="FungiDB:BO71DRAFT_414955"/>
<dbReference type="OrthoDB" id="2956254at2759"/>
<keyword evidence="3" id="KW-1185">Reference proteome</keyword>
<dbReference type="AlphaFoldDB" id="A0A319DQP3"/>
<gene>
    <name evidence="2" type="ORF">BO71DRAFT_414955</name>
</gene>
<sequence length="99" mass="10288">MHTHFLLLAGLAYLATSAPSPAAPLDVTVADNCGYPNGNCYDNNCHGELSRDRITCTSGPYLGCQCGYGCGSNVGACNENGCAGQNGRCTNNYLGCNCR</sequence>
<proteinExistence type="predicted"/>
<name>A0A319DQP3_9EURO</name>
<accession>A0A319DQP3</accession>
<dbReference type="EMBL" id="KZ825797">
    <property type="protein sequence ID" value="PYI00016.1"/>
    <property type="molecule type" value="Genomic_DNA"/>
</dbReference>
<reference evidence="2 3" key="1">
    <citation type="submission" date="2018-02" db="EMBL/GenBank/DDBJ databases">
        <title>The genomes of Aspergillus section Nigri reveals drivers in fungal speciation.</title>
        <authorList>
            <consortium name="DOE Joint Genome Institute"/>
            <person name="Vesth T.C."/>
            <person name="Nybo J."/>
            <person name="Theobald S."/>
            <person name="Brandl J."/>
            <person name="Frisvad J.C."/>
            <person name="Nielsen K.F."/>
            <person name="Lyhne E.K."/>
            <person name="Kogle M.E."/>
            <person name="Kuo A."/>
            <person name="Riley R."/>
            <person name="Clum A."/>
            <person name="Nolan M."/>
            <person name="Lipzen A."/>
            <person name="Salamov A."/>
            <person name="Henrissat B."/>
            <person name="Wiebenga A."/>
            <person name="De vries R.P."/>
            <person name="Grigoriev I.V."/>
            <person name="Mortensen U.H."/>
            <person name="Andersen M.R."/>
            <person name="Baker S.E."/>
        </authorList>
    </citation>
    <scope>NUCLEOTIDE SEQUENCE [LARGE SCALE GENOMIC DNA]</scope>
    <source>
        <strain evidence="2 3">CBS 707.79</strain>
    </source>
</reference>
<feature type="signal peptide" evidence="1">
    <location>
        <begin position="1"/>
        <end position="17"/>
    </location>
</feature>